<gene>
    <name evidence="1" type="ORF">Pmani_028906</name>
</gene>
<keyword evidence="2" id="KW-1185">Reference proteome</keyword>
<proteinExistence type="predicted"/>
<reference evidence="1" key="1">
    <citation type="submission" date="2023-11" db="EMBL/GenBank/DDBJ databases">
        <title>Genome assemblies of two species of porcelain crab, Petrolisthes cinctipes and Petrolisthes manimaculis (Anomura: Porcellanidae).</title>
        <authorList>
            <person name="Angst P."/>
        </authorList>
    </citation>
    <scope>NUCLEOTIDE SEQUENCE</scope>
    <source>
        <strain evidence="1">PB745_02</strain>
        <tissue evidence="1">Gill</tissue>
    </source>
</reference>
<sequence length="673" mass="77035">MSISVNKVLPPTYCCPARLVKLSAQVVTRCLIYEDEQCCHYRWDPVNVWQFEIPQKKKKGRKAPEKTPNQQTALEDATTAYAPQPQWQEIKKFRDWWWDRAALGSVDSVLRGHVTTAAEQYSWSARTEEEDVLFLLLRLCIDTKIELSGVHFEKFRTEEEDVLFLLLRLCIDTKIELSGVHFEKFSEWCDDLAQVISKLGPFPLNKLFVTHDSLGIQPVLIAIVQQSPNLQVVHMNQWALNNELMSSLGSCCRRLTEFSIPLMKPQVFMSDEALFSCFFGGQSSEEVLNCCHLGEKPKISFPKLRLVDILFWKQTEKFIQMLSLFYPNVRLKSVDVGKVEGNVEQTFLEARSHVTALVIICGLDDIMRGKLEPIIRISPHLKEVRVHINDAFETEFNNSDERFKHKLDIIALKLKDILCNINAFEALALCPYYEMGIARVIVPALKVKGSCVTSLHISHEYSQPVLSTIYQLINLCPHLYYLAISLPMLGKEEEFWEADLHRVTLNPCQTLHTLVIKNIQELDLDPEAEEEINHNYIDITNTILKAATELKVFGISVTLLFGTFFEKLASSASVHTLHLHLVPKMPKNISPQHENGMTISLDDFLLGLIPKFPTLATLSVDQEDAYVDLQVMTMIHRSAINITKWRPEFFQELPSWDTIGLPRASHNFNIPVM</sequence>
<dbReference type="EMBL" id="JAWZYT010003369">
    <property type="protein sequence ID" value="KAK4298768.1"/>
    <property type="molecule type" value="Genomic_DNA"/>
</dbReference>
<name>A0AAE1P0N6_9EUCA</name>
<dbReference type="Proteomes" id="UP001292094">
    <property type="component" value="Unassembled WGS sequence"/>
</dbReference>
<dbReference type="Gene3D" id="3.80.10.10">
    <property type="entry name" value="Ribonuclease Inhibitor"/>
    <property type="match status" value="1"/>
</dbReference>
<dbReference type="InterPro" id="IPR032675">
    <property type="entry name" value="LRR_dom_sf"/>
</dbReference>
<evidence type="ECO:0000313" key="2">
    <source>
        <dbReference type="Proteomes" id="UP001292094"/>
    </source>
</evidence>
<organism evidence="1 2">
    <name type="scientific">Petrolisthes manimaculis</name>
    <dbReference type="NCBI Taxonomy" id="1843537"/>
    <lineage>
        <taxon>Eukaryota</taxon>
        <taxon>Metazoa</taxon>
        <taxon>Ecdysozoa</taxon>
        <taxon>Arthropoda</taxon>
        <taxon>Crustacea</taxon>
        <taxon>Multicrustacea</taxon>
        <taxon>Malacostraca</taxon>
        <taxon>Eumalacostraca</taxon>
        <taxon>Eucarida</taxon>
        <taxon>Decapoda</taxon>
        <taxon>Pleocyemata</taxon>
        <taxon>Anomura</taxon>
        <taxon>Galatheoidea</taxon>
        <taxon>Porcellanidae</taxon>
        <taxon>Petrolisthes</taxon>
    </lineage>
</organism>
<dbReference type="AlphaFoldDB" id="A0AAE1P0N6"/>
<dbReference type="EMBL" id="JAWZYT010003369">
    <property type="protein sequence ID" value="KAK4298767.1"/>
    <property type="molecule type" value="Genomic_DNA"/>
</dbReference>
<evidence type="ECO:0000313" key="1">
    <source>
        <dbReference type="EMBL" id="KAK4298767.1"/>
    </source>
</evidence>
<protein>
    <submittedName>
        <fullName evidence="1">Uncharacterized protein</fullName>
    </submittedName>
</protein>
<comment type="caution">
    <text evidence="1">The sequence shown here is derived from an EMBL/GenBank/DDBJ whole genome shotgun (WGS) entry which is preliminary data.</text>
</comment>
<accession>A0AAE1P0N6</accession>